<protein>
    <recommendedName>
        <fullName evidence="5">Transmembrane protein</fullName>
    </recommendedName>
</protein>
<dbReference type="EMBL" id="CM001234">
    <property type="protein sequence ID" value="EHA50091.1"/>
    <property type="molecule type" value="Genomic_DNA"/>
</dbReference>
<organism evidence="3 4">
    <name type="scientific">Pyricularia oryzae (strain 70-15 / ATCC MYA-4617 / FGSC 8958)</name>
    <name type="common">Rice blast fungus</name>
    <name type="synonym">Magnaporthe oryzae</name>
    <dbReference type="NCBI Taxonomy" id="242507"/>
    <lineage>
        <taxon>Eukaryota</taxon>
        <taxon>Fungi</taxon>
        <taxon>Dikarya</taxon>
        <taxon>Ascomycota</taxon>
        <taxon>Pezizomycotina</taxon>
        <taxon>Sordariomycetes</taxon>
        <taxon>Sordariomycetidae</taxon>
        <taxon>Magnaporthales</taxon>
        <taxon>Pyriculariaceae</taxon>
        <taxon>Pyricularia</taxon>
    </lineage>
</organism>
<dbReference type="InParanoid" id="G4N7Y9"/>
<feature type="compositionally biased region" description="Low complexity" evidence="1">
    <location>
        <begin position="423"/>
        <end position="438"/>
    </location>
</feature>
<reference evidence="3 4" key="1">
    <citation type="journal article" date="2005" name="Nature">
        <title>The genome sequence of the rice blast fungus Magnaporthe grisea.</title>
        <authorList>
            <person name="Dean R.A."/>
            <person name="Talbot N.J."/>
            <person name="Ebbole D.J."/>
            <person name="Farman M.L."/>
            <person name="Mitchell T.K."/>
            <person name="Orbach M.J."/>
            <person name="Thon M."/>
            <person name="Kulkarni R."/>
            <person name="Xu J.R."/>
            <person name="Pan H."/>
            <person name="Read N.D."/>
            <person name="Lee Y.H."/>
            <person name="Carbone I."/>
            <person name="Brown D."/>
            <person name="Oh Y.Y."/>
            <person name="Donofrio N."/>
            <person name="Jeong J.S."/>
            <person name="Soanes D.M."/>
            <person name="Djonovic S."/>
            <person name="Kolomiets E."/>
            <person name="Rehmeyer C."/>
            <person name="Li W."/>
            <person name="Harding M."/>
            <person name="Kim S."/>
            <person name="Lebrun M.H."/>
            <person name="Bohnert H."/>
            <person name="Coughlan S."/>
            <person name="Butler J."/>
            <person name="Calvo S."/>
            <person name="Ma L.J."/>
            <person name="Nicol R."/>
            <person name="Purcell S."/>
            <person name="Nusbaum C."/>
            <person name="Galagan J.E."/>
            <person name="Birren B.W."/>
        </authorList>
    </citation>
    <scope>NUCLEOTIDE SEQUENCE [LARGE SCALE GENOMIC DNA]</scope>
    <source>
        <strain evidence="4">70-15 / ATCC MYA-4617 / FGSC 8958</strain>
    </source>
</reference>
<keyword evidence="2" id="KW-1133">Transmembrane helix</keyword>
<keyword evidence="2" id="KW-0472">Membrane</keyword>
<name>G4N7Y9_PYRO7</name>
<evidence type="ECO:0008006" key="5">
    <source>
        <dbReference type="Google" id="ProtNLM"/>
    </source>
</evidence>
<keyword evidence="4" id="KW-1185">Reference proteome</keyword>
<feature type="region of interest" description="Disordered" evidence="1">
    <location>
        <begin position="24"/>
        <end position="43"/>
    </location>
</feature>
<dbReference type="KEGG" id="mgr:MGG_03509"/>
<feature type="compositionally biased region" description="Low complexity" evidence="1">
    <location>
        <begin position="34"/>
        <end position="43"/>
    </location>
</feature>
<feature type="compositionally biased region" description="Polar residues" evidence="1">
    <location>
        <begin position="357"/>
        <end position="368"/>
    </location>
</feature>
<feature type="region of interest" description="Disordered" evidence="1">
    <location>
        <begin position="143"/>
        <end position="194"/>
    </location>
</feature>
<dbReference type="eggNOG" id="ENOG502RNGV">
    <property type="taxonomic scope" value="Eukaryota"/>
</dbReference>
<accession>G4N7Y9</accession>
<sequence length="523" mass="56467">MRQLSFISALAAVASCHKRHLGTLPGLHPRQVDSETSTETATSSTVEMIIDTTTQQDPWPTNLESLGSSLDIITVTITPTEATTTITASPTPVIDSNAALISAQNDYIARRQEDGWKIAVIVVCTVGVFIMLTLFIVATRNQHRPDRNGSGEEGNSTTFFFGGRRSDKNRDDSTRRVPTPFQRRGRPEQATEGHKGWELKNLWSTKSSSYPNSGVILDLPPLAVRRSRGTTVLSDTDTISPLNPKQQQQQQHRGIQASTTASTGLTIIPSGTQTTIVAPFQDEDDSCTFRGASSPASAAKPAGMSTLAHDNFKDFVFRGATTTATDTAEDNKQDNDASLLADESLYNEQGFYVSPRNPRTQPAPSYQPRNPARVSPGVGDKRPDAAAGDFVFSNDELGQVQEPRAAKRARRSNEEHARGSTDVPQPRSQRSSGQQQVGTKSSIDADRACRASAGQSVRSQPSRAPTPCPGCLVPDRMAPHRHSADKDEHATIAASSSRPATVTGLHAAQAEAPRPARHRMTLD</sequence>
<feature type="transmembrane region" description="Helical" evidence="2">
    <location>
        <begin position="118"/>
        <end position="138"/>
    </location>
</feature>
<reference key="2">
    <citation type="submission" date="2011-05" db="EMBL/GenBank/DDBJ databases">
        <title>The Genome Sequence of Magnaporthe oryzae 70-15.</title>
        <authorList>
            <consortium name="The Broad Institute Genome Sequencing Platform"/>
            <person name="Ma L.-J."/>
            <person name="Dead R."/>
            <person name="Young S.K."/>
            <person name="Zeng Q."/>
            <person name="Gargeya S."/>
            <person name="Fitzgerald M."/>
            <person name="Haas B."/>
            <person name="Abouelleil A."/>
            <person name="Alvarado L."/>
            <person name="Arachchi H.M."/>
            <person name="Berlin A."/>
            <person name="Brown A."/>
            <person name="Chapman S.B."/>
            <person name="Chen Z."/>
            <person name="Dunbar C."/>
            <person name="Freedman E."/>
            <person name="Gearin G."/>
            <person name="Gellesch M."/>
            <person name="Goldberg J."/>
            <person name="Griggs A."/>
            <person name="Gujja S."/>
            <person name="Heiman D."/>
            <person name="Howarth C."/>
            <person name="Larson L."/>
            <person name="Lui A."/>
            <person name="MacDonald P.J.P."/>
            <person name="Mehta T."/>
            <person name="Montmayeur A."/>
            <person name="Murphy C."/>
            <person name="Neiman D."/>
            <person name="Pearson M."/>
            <person name="Priest M."/>
            <person name="Roberts A."/>
            <person name="Saif S."/>
            <person name="Shea T."/>
            <person name="Shenoy N."/>
            <person name="Sisk P."/>
            <person name="Stolte C."/>
            <person name="Sykes S."/>
            <person name="Yandava C."/>
            <person name="Wortman J."/>
            <person name="Nusbaum C."/>
            <person name="Birren B."/>
        </authorList>
    </citation>
    <scope>NUCLEOTIDE SEQUENCE</scope>
    <source>
        <strain>70-15</strain>
    </source>
</reference>
<dbReference type="OrthoDB" id="5229519at2759"/>
<evidence type="ECO:0000313" key="3">
    <source>
        <dbReference type="EMBL" id="EHA50091.1"/>
    </source>
</evidence>
<dbReference type="GeneID" id="2676606"/>
<feature type="compositionally biased region" description="Basic and acidic residues" evidence="1">
    <location>
        <begin position="164"/>
        <end position="175"/>
    </location>
</feature>
<feature type="compositionally biased region" description="Basic and acidic residues" evidence="1">
    <location>
        <begin position="185"/>
        <end position="194"/>
    </location>
</feature>
<dbReference type="Proteomes" id="UP000009058">
    <property type="component" value="Chromosome 4"/>
</dbReference>
<feature type="compositionally biased region" description="Polar residues" evidence="1">
    <location>
        <begin position="453"/>
        <end position="463"/>
    </location>
</feature>
<feature type="region of interest" description="Disordered" evidence="1">
    <location>
        <begin position="351"/>
        <end position="523"/>
    </location>
</feature>
<gene>
    <name evidence="3" type="ORF">MGG_03509</name>
</gene>
<dbReference type="RefSeq" id="XP_003716410.1">
    <property type="nucleotide sequence ID" value="XM_003716362.1"/>
</dbReference>
<evidence type="ECO:0000256" key="2">
    <source>
        <dbReference type="SAM" id="Phobius"/>
    </source>
</evidence>
<dbReference type="VEuPathDB" id="FungiDB:MGG_03509"/>
<dbReference type="HOGENOM" id="CLU_520812_0_0_1"/>
<evidence type="ECO:0000256" key="1">
    <source>
        <dbReference type="SAM" id="MobiDB-lite"/>
    </source>
</evidence>
<dbReference type="AlphaFoldDB" id="G4N7Y9"/>
<keyword evidence="2" id="KW-0812">Transmembrane</keyword>
<proteinExistence type="predicted"/>
<evidence type="ECO:0000313" key="4">
    <source>
        <dbReference type="Proteomes" id="UP000009058"/>
    </source>
</evidence>
<dbReference type="PROSITE" id="PS51257">
    <property type="entry name" value="PROKAR_LIPOPROTEIN"/>
    <property type="match status" value="1"/>
</dbReference>